<feature type="region of interest" description="Disordered" evidence="13">
    <location>
        <begin position="665"/>
        <end position="690"/>
    </location>
</feature>
<evidence type="ECO:0000256" key="11">
    <source>
        <dbReference type="ARBA" id="ARBA00038089"/>
    </source>
</evidence>
<dbReference type="InterPro" id="IPR036236">
    <property type="entry name" value="Znf_C2H2_sf"/>
</dbReference>
<dbReference type="SUPFAM" id="SSF57667">
    <property type="entry name" value="beta-beta-alpha zinc fingers"/>
    <property type="match status" value="1"/>
</dbReference>
<feature type="compositionally biased region" description="Basic and acidic residues" evidence="13">
    <location>
        <begin position="361"/>
        <end position="370"/>
    </location>
</feature>
<organism evidence="15 16">
    <name type="scientific">Phakopsora pachyrhizi</name>
    <name type="common">Asian soybean rust disease fungus</name>
    <dbReference type="NCBI Taxonomy" id="170000"/>
    <lineage>
        <taxon>Eukaryota</taxon>
        <taxon>Fungi</taxon>
        <taxon>Dikarya</taxon>
        <taxon>Basidiomycota</taxon>
        <taxon>Pucciniomycotina</taxon>
        <taxon>Pucciniomycetes</taxon>
        <taxon>Pucciniales</taxon>
        <taxon>Phakopsoraceae</taxon>
        <taxon>Phakopsora</taxon>
    </lineage>
</organism>
<keyword evidence="10" id="KW-0539">Nucleus</keyword>
<evidence type="ECO:0000256" key="3">
    <source>
        <dbReference type="ARBA" id="ARBA00022723"/>
    </source>
</evidence>
<dbReference type="InterPro" id="IPR050806">
    <property type="entry name" value="pacC/RIM101"/>
</dbReference>
<evidence type="ECO:0000256" key="10">
    <source>
        <dbReference type="ARBA" id="ARBA00023242"/>
    </source>
</evidence>
<keyword evidence="5 12" id="KW-0863">Zinc-finger</keyword>
<keyword evidence="8" id="KW-0238">DNA-binding</keyword>
<dbReference type="EMBL" id="CALTRL010000120">
    <property type="protein sequence ID" value="CAH7666531.1"/>
    <property type="molecule type" value="Genomic_DNA"/>
</dbReference>
<dbReference type="InterPro" id="IPR013087">
    <property type="entry name" value="Znf_C2H2_type"/>
</dbReference>
<keyword evidence="9" id="KW-0804">Transcription</keyword>
<comment type="subcellular location">
    <subcellularLocation>
        <location evidence="1">Nucleus</location>
    </subcellularLocation>
</comment>
<comment type="similarity">
    <text evidence="11">Belongs to the pacC/RIM101 family.</text>
</comment>
<feature type="region of interest" description="Disordered" evidence="13">
    <location>
        <begin position="709"/>
        <end position="808"/>
    </location>
</feature>
<feature type="compositionally biased region" description="Polar residues" evidence="13">
    <location>
        <begin position="716"/>
        <end position="732"/>
    </location>
</feature>
<evidence type="ECO:0000256" key="1">
    <source>
        <dbReference type="ARBA" id="ARBA00004123"/>
    </source>
</evidence>
<feature type="domain" description="C2H2-type" evidence="14">
    <location>
        <begin position="57"/>
        <end position="86"/>
    </location>
</feature>
<feature type="compositionally biased region" description="Polar residues" evidence="13">
    <location>
        <begin position="673"/>
        <end position="690"/>
    </location>
</feature>
<evidence type="ECO:0000256" key="6">
    <source>
        <dbReference type="ARBA" id="ARBA00022833"/>
    </source>
</evidence>
<dbReference type="PROSITE" id="PS50157">
    <property type="entry name" value="ZINC_FINGER_C2H2_2"/>
    <property type="match status" value="3"/>
</dbReference>
<dbReference type="PANTHER" id="PTHR47257">
    <property type="entry name" value="PH-RESPONSE TRANSCRIPTION FACTOR PACC/RIM101"/>
    <property type="match status" value="1"/>
</dbReference>
<evidence type="ECO:0000256" key="9">
    <source>
        <dbReference type="ARBA" id="ARBA00023163"/>
    </source>
</evidence>
<name>A0AAV0AIA0_PHAPC</name>
<keyword evidence="2" id="KW-0678">Repressor</keyword>
<evidence type="ECO:0000259" key="14">
    <source>
        <dbReference type="PROSITE" id="PS50157"/>
    </source>
</evidence>
<feature type="domain" description="C2H2-type" evidence="14">
    <location>
        <begin position="19"/>
        <end position="51"/>
    </location>
</feature>
<feature type="compositionally biased region" description="Low complexity" evidence="13">
    <location>
        <begin position="436"/>
        <end position="448"/>
    </location>
</feature>
<dbReference type="Proteomes" id="UP001153365">
    <property type="component" value="Unassembled WGS sequence"/>
</dbReference>
<dbReference type="GO" id="GO:0045944">
    <property type="term" value="P:positive regulation of transcription by RNA polymerase II"/>
    <property type="evidence" value="ECO:0007669"/>
    <property type="project" value="TreeGrafter"/>
</dbReference>
<evidence type="ECO:0000256" key="5">
    <source>
        <dbReference type="ARBA" id="ARBA00022771"/>
    </source>
</evidence>
<keyword evidence="16" id="KW-1185">Reference proteome</keyword>
<feature type="compositionally biased region" description="Low complexity" evidence="13">
    <location>
        <begin position="345"/>
        <end position="360"/>
    </location>
</feature>
<sequence length="871" mass="94775">MANNTSKAVLSDRQQPETFSCEWAVPVCTQKFTDPEALYLHLCDHHIGRKSTGNLTLRCYWKNCETVCVKRDHITSHLRVHTPLKPHNCEVCGKAFKRPQDLKKHEKIHTEQHHIQHKHSKAVTVPGSGYLSVANTRQYAPLPLHAQTAAINANSNNPSCSGQPWMHIHPNPMANNRFPSLSTAQLVQQQNELNKRTTLQSSENFPPIHSSHQPQYLSAFGLANSLDSSFNLVNESQSGAIYFEQNQQYTALNANLTINPGYVGSSLAHSQAEPSANLLNNKSNLMYPILSPKNSFEPGSIEPLVEIGISGKKLSKIGRTDSASLSSESIGSPLSIGSVTCSRSSLSPPRPFLSPSSSRSPEIRPLRNESDNPVVYPSSLFSGHKRDFDELTDELFSKLKKGKYENEADEAISKLSKFLLPDSYLNPTAVERRSSASEASSPASSFQSCGNEFRSSLTPPSDFEWLTEKTEADKLTNLLASIGDDIELSTSAALGVNWPENYSFDFGVPLFEPTTSKPPFGSSLNSHSNSQLPNGAQTLSALDTVSPRGSNVTQPLVSSHGFSSYPALPGPLNYPMFSHSVTEDQIRVSRPLAPPQVSMTANYPSTIGLHKVNPLQRAPPSPTPHPCNECPRSIGETEPIGPDDSLELAPLSSCARSSMGTTLPPLRALFGDNSDSPIPPSTTQAYSRASSVSQPVIYPLLTGLSSSFSRVGDESSLASSGDPPSTADSLTRSVRKMNLASKKTSLTSLRSASSPPPPDCRLPEFSGEKDTEDEPQPISESEDIPHKRHKLSARVASRSPVSPALSPKEQENILRAQRQLVLVHALIVKINETHRAMVARRTRSVTAKRCTHEQCSEDESVSELAAANVII</sequence>
<evidence type="ECO:0000256" key="8">
    <source>
        <dbReference type="ARBA" id="ARBA00023125"/>
    </source>
</evidence>
<feature type="region of interest" description="Disordered" evidence="13">
    <location>
        <begin position="345"/>
        <end position="375"/>
    </location>
</feature>
<dbReference type="GO" id="GO:0003677">
    <property type="term" value="F:DNA binding"/>
    <property type="evidence" value="ECO:0007669"/>
    <property type="project" value="UniProtKB-KW"/>
</dbReference>
<accession>A0AAV0AIA0</accession>
<keyword evidence="6" id="KW-0862">Zinc</keyword>
<reference evidence="15" key="1">
    <citation type="submission" date="2022-06" db="EMBL/GenBank/DDBJ databases">
        <authorList>
            <consortium name="SYNGENTA / RWTH Aachen University"/>
        </authorList>
    </citation>
    <scope>NUCLEOTIDE SEQUENCE</scope>
</reference>
<dbReference type="SMART" id="SM00355">
    <property type="entry name" value="ZnF_C2H2"/>
    <property type="match status" value="3"/>
</dbReference>
<evidence type="ECO:0000256" key="4">
    <source>
        <dbReference type="ARBA" id="ARBA00022737"/>
    </source>
</evidence>
<comment type="caution">
    <text evidence="15">The sequence shown here is derived from an EMBL/GenBank/DDBJ whole genome shotgun (WGS) entry which is preliminary data.</text>
</comment>
<dbReference type="PANTHER" id="PTHR47257:SF1">
    <property type="entry name" value="PH-RESPONSE TRANSCRIPTION FACTOR PACC_RIM101"/>
    <property type="match status" value="1"/>
</dbReference>
<dbReference type="PROSITE" id="PS00028">
    <property type="entry name" value="ZINC_FINGER_C2H2_1"/>
    <property type="match status" value="2"/>
</dbReference>
<feature type="region of interest" description="Disordered" evidence="13">
    <location>
        <begin position="434"/>
        <end position="460"/>
    </location>
</feature>
<feature type="compositionally biased region" description="Polar residues" evidence="13">
    <location>
        <begin position="741"/>
        <end position="753"/>
    </location>
</feature>
<evidence type="ECO:0000256" key="2">
    <source>
        <dbReference type="ARBA" id="ARBA00022491"/>
    </source>
</evidence>
<protein>
    <recommendedName>
        <fullName evidence="14">C2H2-type domain-containing protein</fullName>
    </recommendedName>
</protein>
<dbReference type="AlphaFoldDB" id="A0AAV0AIA0"/>
<evidence type="ECO:0000256" key="13">
    <source>
        <dbReference type="SAM" id="MobiDB-lite"/>
    </source>
</evidence>
<proteinExistence type="inferred from homology"/>
<keyword evidence="3" id="KW-0479">Metal-binding</keyword>
<dbReference type="Gene3D" id="3.30.160.60">
    <property type="entry name" value="Classic Zinc Finger"/>
    <property type="match status" value="2"/>
</dbReference>
<dbReference type="GO" id="GO:0008270">
    <property type="term" value="F:zinc ion binding"/>
    <property type="evidence" value="ECO:0007669"/>
    <property type="project" value="UniProtKB-KW"/>
</dbReference>
<feature type="compositionally biased region" description="Polar residues" evidence="13">
    <location>
        <begin position="449"/>
        <end position="459"/>
    </location>
</feature>
<dbReference type="FunFam" id="3.30.160.60:FF:000213">
    <property type="entry name" value="Zinc finger protein 624"/>
    <property type="match status" value="1"/>
</dbReference>
<evidence type="ECO:0000313" key="15">
    <source>
        <dbReference type="EMBL" id="CAH7666531.1"/>
    </source>
</evidence>
<feature type="domain" description="C2H2-type" evidence="14">
    <location>
        <begin position="87"/>
        <end position="114"/>
    </location>
</feature>
<evidence type="ECO:0000313" key="16">
    <source>
        <dbReference type="Proteomes" id="UP001153365"/>
    </source>
</evidence>
<gene>
    <name evidence="15" type="ORF">PPACK8108_LOCUS885</name>
</gene>
<keyword evidence="4" id="KW-0677">Repeat</keyword>
<dbReference type="Pfam" id="PF00096">
    <property type="entry name" value="zf-C2H2"/>
    <property type="match status" value="1"/>
</dbReference>
<evidence type="ECO:0000256" key="7">
    <source>
        <dbReference type="ARBA" id="ARBA00023015"/>
    </source>
</evidence>
<evidence type="ECO:0000256" key="12">
    <source>
        <dbReference type="PROSITE-ProRule" id="PRU00042"/>
    </source>
</evidence>
<dbReference type="GO" id="GO:0005634">
    <property type="term" value="C:nucleus"/>
    <property type="evidence" value="ECO:0007669"/>
    <property type="project" value="UniProtKB-SubCell"/>
</dbReference>
<keyword evidence="7" id="KW-0805">Transcription regulation</keyword>